<evidence type="ECO:0000259" key="2">
    <source>
        <dbReference type="Pfam" id="PF00465"/>
    </source>
</evidence>
<dbReference type="Gene3D" id="3.40.50.1970">
    <property type="match status" value="1"/>
</dbReference>
<dbReference type="Proteomes" id="UP000245695">
    <property type="component" value="Chromosome 1"/>
</dbReference>
<evidence type="ECO:0000313" key="5">
    <source>
        <dbReference type="Proteomes" id="UP000245695"/>
    </source>
</evidence>
<gene>
    <name evidence="4" type="ORF">FRIFI_0256</name>
</gene>
<dbReference type="PANTHER" id="PTHR11496:SF83">
    <property type="entry name" value="HYDROXYACID-OXOACID TRANSHYDROGENASE, MITOCHONDRIAL"/>
    <property type="match status" value="1"/>
</dbReference>
<dbReference type="Pfam" id="PF25137">
    <property type="entry name" value="ADH_Fe_C"/>
    <property type="match status" value="1"/>
</dbReference>
<dbReference type="KEGG" id="rhom:FRIFI_0256"/>
<keyword evidence="5" id="KW-1185">Reference proteome</keyword>
<dbReference type="Pfam" id="PF00465">
    <property type="entry name" value="Fe-ADH"/>
    <property type="match status" value="1"/>
</dbReference>
<dbReference type="CDD" id="cd14860">
    <property type="entry name" value="4HBD_NAD"/>
    <property type="match status" value="1"/>
</dbReference>
<name>A0A2P2BN48_9FIRM</name>
<evidence type="ECO:0000259" key="3">
    <source>
        <dbReference type="Pfam" id="PF25137"/>
    </source>
</evidence>
<accession>A0A2P2BN48</accession>
<dbReference type="GO" id="GO:0046872">
    <property type="term" value="F:metal ion binding"/>
    <property type="evidence" value="ECO:0007669"/>
    <property type="project" value="InterPro"/>
</dbReference>
<dbReference type="PROSITE" id="PS00060">
    <property type="entry name" value="ADH_IRON_2"/>
    <property type="match status" value="1"/>
</dbReference>
<dbReference type="EMBL" id="LN650648">
    <property type="protein sequence ID" value="CEI71807.1"/>
    <property type="molecule type" value="Genomic_DNA"/>
</dbReference>
<keyword evidence="1" id="KW-0560">Oxidoreductase</keyword>
<evidence type="ECO:0000256" key="1">
    <source>
        <dbReference type="ARBA" id="ARBA00023002"/>
    </source>
</evidence>
<dbReference type="SUPFAM" id="SSF56796">
    <property type="entry name" value="Dehydroquinate synthase-like"/>
    <property type="match status" value="1"/>
</dbReference>
<dbReference type="InterPro" id="IPR056798">
    <property type="entry name" value="ADH_Fe_C"/>
</dbReference>
<evidence type="ECO:0000313" key="4">
    <source>
        <dbReference type="EMBL" id="CEI71807.1"/>
    </source>
</evidence>
<protein>
    <submittedName>
        <fullName evidence="4">NAD-dependent 4-hydroxybutyrate dehydrogenase</fullName>
    </submittedName>
</protein>
<feature type="domain" description="Fe-containing alcohol dehydrogenase-like C-terminal" evidence="3">
    <location>
        <begin position="177"/>
        <end position="369"/>
    </location>
</feature>
<reference evidence="4 5" key="1">
    <citation type="submission" date="2014-09" db="EMBL/GenBank/DDBJ databases">
        <authorList>
            <person name="Hornung B.V."/>
        </authorList>
    </citation>
    <scope>NUCLEOTIDE SEQUENCE [LARGE SCALE GENOMIC DNA]</scope>
    <source>
        <strain evidence="4 5">FRIFI</strain>
    </source>
</reference>
<dbReference type="InterPro" id="IPR001670">
    <property type="entry name" value="ADH_Fe/GldA"/>
</dbReference>
<organism evidence="4 5">
    <name type="scientific">Romboutsia hominis</name>
    <dbReference type="NCBI Taxonomy" id="1507512"/>
    <lineage>
        <taxon>Bacteria</taxon>
        <taxon>Bacillati</taxon>
        <taxon>Bacillota</taxon>
        <taxon>Clostridia</taxon>
        <taxon>Peptostreptococcales</taxon>
        <taxon>Peptostreptococcaceae</taxon>
        <taxon>Romboutsia</taxon>
    </lineage>
</organism>
<dbReference type="AlphaFoldDB" id="A0A2P2BN48"/>
<dbReference type="GO" id="GO:0004022">
    <property type="term" value="F:alcohol dehydrogenase (NAD+) activity"/>
    <property type="evidence" value="ECO:0007669"/>
    <property type="project" value="TreeGrafter"/>
</dbReference>
<proteinExistence type="predicted"/>
<dbReference type="InterPro" id="IPR039697">
    <property type="entry name" value="Alcohol_dehydrogenase_Fe"/>
</dbReference>
<dbReference type="InterPro" id="IPR018211">
    <property type="entry name" value="ADH_Fe_CS"/>
</dbReference>
<sequence length="371" mass="41624">MNLFMAKTNIHKFEKVKEFIEEFKIGENDFIFASKGIYERNFKELDIKATVAYKDTYGNGEPTDIMMDALLKDFNKGNYKRVIAIGGGSVIDMAKILVLKNGKCTADLFEKKIKLEKVRTLITIPTTCGSGSEVSNVSITEITKLNSKLGLAIDELYPDYAVLIPELLVNLPYKFFATSAIDALIHSIESFLSPKANVYTEMFSKQAMEIIIKGFKRIVKEGQDARVSMLDDFLIASNLAGIAFGNAGNGAVHALSSPLSGTYHVPHGEANYQFFTSVFKVYNKKNPSGKIMDLNIILSGLLECEVCNVYDEMEKLLSNIIEKKSLREYGMKESDILLFTENVIANQQRLLSQSYTSLSKENIKYIYNELF</sequence>
<feature type="domain" description="Alcohol dehydrogenase iron-type/glycerol dehydrogenase GldA" evidence="2">
    <location>
        <begin position="14"/>
        <end position="165"/>
    </location>
</feature>
<dbReference type="PANTHER" id="PTHR11496">
    <property type="entry name" value="ALCOHOL DEHYDROGENASE"/>
    <property type="match status" value="1"/>
</dbReference>
<dbReference type="Gene3D" id="1.20.1090.10">
    <property type="entry name" value="Dehydroquinate synthase-like - alpha domain"/>
    <property type="match status" value="1"/>
</dbReference>
<dbReference type="RefSeq" id="WP_166504786.1">
    <property type="nucleotide sequence ID" value="NZ_JAKNTL010000002.1"/>
</dbReference>